<evidence type="ECO:0000313" key="2">
    <source>
        <dbReference type="EMBL" id="BBQ50109.1"/>
    </source>
</evidence>
<accession>A0A6S4V5Z5</accession>
<keyword evidence="1" id="KW-0472">Membrane</keyword>
<protein>
    <submittedName>
        <fullName evidence="2">Uncharacterized protein</fullName>
    </submittedName>
</protein>
<evidence type="ECO:0000313" key="3">
    <source>
        <dbReference type="Proteomes" id="UP000515758"/>
    </source>
</evidence>
<evidence type="ECO:0000256" key="1">
    <source>
        <dbReference type="SAM" id="Phobius"/>
    </source>
</evidence>
<reference evidence="2 3" key="1">
    <citation type="submission" date="2019-12" db="EMBL/GenBank/DDBJ databases">
        <title>complete genome sequences of Acinetobacter pittii str. WP2-W18-ESBL-11 isolated from wastewater treatment plant effluent.</title>
        <authorList>
            <person name="Sekizuka T."/>
            <person name="Itokawa K."/>
            <person name="Yatsu K."/>
            <person name="Inamine Y."/>
            <person name="Kuroda M."/>
        </authorList>
    </citation>
    <scope>NUCLEOTIDE SEQUENCE [LARGE SCALE GENOMIC DNA]</scope>
    <source>
        <strain evidence="2 3">WP2-W18-ESBL-11</strain>
    </source>
</reference>
<dbReference type="EMBL" id="AP021936">
    <property type="protein sequence ID" value="BBQ50109.1"/>
    <property type="molecule type" value="Genomic_DNA"/>
</dbReference>
<organism evidence="2 3">
    <name type="scientific">Acinetobacter pittii</name>
    <name type="common">Acinetobacter genomosp. 3</name>
    <dbReference type="NCBI Taxonomy" id="48296"/>
    <lineage>
        <taxon>Bacteria</taxon>
        <taxon>Pseudomonadati</taxon>
        <taxon>Pseudomonadota</taxon>
        <taxon>Gammaproteobacteria</taxon>
        <taxon>Moraxellales</taxon>
        <taxon>Moraxellaceae</taxon>
        <taxon>Acinetobacter</taxon>
        <taxon>Acinetobacter calcoaceticus/baumannii complex</taxon>
    </lineage>
</organism>
<dbReference type="RefSeq" id="WP_182917590.1">
    <property type="nucleotide sequence ID" value="NZ_AP021936.1"/>
</dbReference>
<gene>
    <name evidence="2" type="ORF">WP2W18E11_31070</name>
</gene>
<keyword evidence="1" id="KW-1133">Transmembrane helix</keyword>
<sequence length="56" mass="6642">MKKSIHVIEHTPILDLEAFKQRQKQIKRSKFLKNFYEGSAFICMVAFTFSFLFLGK</sequence>
<proteinExistence type="predicted"/>
<feature type="transmembrane region" description="Helical" evidence="1">
    <location>
        <begin position="34"/>
        <end position="54"/>
    </location>
</feature>
<keyword evidence="1" id="KW-0812">Transmembrane</keyword>
<dbReference type="AlphaFoldDB" id="A0A6S4V5Z5"/>
<name>A0A6S4V5Z5_ACIPI</name>
<dbReference type="Proteomes" id="UP000515758">
    <property type="component" value="Chromosome"/>
</dbReference>